<gene>
    <name evidence="10" type="primary">ybiR_1</name>
    <name evidence="10" type="ORF">NMY3_00212</name>
</gene>
<feature type="transmembrane region" description="Helical" evidence="8">
    <location>
        <begin position="436"/>
        <end position="458"/>
    </location>
</feature>
<evidence type="ECO:0000256" key="7">
    <source>
        <dbReference type="ARBA" id="ARBA00023136"/>
    </source>
</evidence>
<evidence type="ECO:0000256" key="3">
    <source>
        <dbReference type="ARBA" id="ARBA00022448"/>
    </source>
</evidence>
<dbReference type="RefSeq" id="WP_196817089.1">
    <property type="nucleotide sequence ID" value="NZ_CP012850.1"/>
</dbReference>
<feature type="transmembrane region" description="Helical" evidence="8">
    <location>
        <begin position="353"/>
        <end position="378"/>
    </location>
</feature>
<feature type="transmembrane region" description="Helical" evidence="8">
    <location>
        <begin position="304"/>
        <end position="333"/>
    </location>
</feature>
<feature type="transmembrane region" description="Helical" evidence="8">
    <location>
        <begin position="390"/>
        <end position="416"/>
    </location>
</feature>
<feature type="domain" description="Citrate transporter-like" evidence="9">
    <location>
        <begin position="21"/>
        <end position="375"/>
    </location>
</feature>
<evidence type="ECO:0000313" key="10">
    <source>
        <dbReference type="EMBL" id="ALI34426.1"/>
    </source>
</evidence>
<feature type="transmembrane region" description="Helical" evidence="8">
    <location>
        <begin position="269"/>
        <end position="292"/>
    </location>
</feature>
<evidence type="ECO:0000259" key="9">
    <source>
        <dbReference type="Pfam" id="PF03600"/>
    </source>
</evidence>
<protein>
    <submittedName>
        <fullName evidence="10">Inner membrane protein YbiR</fullName>
    </submittedName>
</protein>
<keyword evidence="11" id="KW-1185">Reference proteome</keyword>
<evidence type="ECO:0000256" key="6">
    <source>
        <dbReference type="ARBA" id="ARBA00022989"/>
    </source>
</evidence>
<organism evidence="10 11">
    <name type="scientific">Candidatus Nitrosocosmicus oleophilus</name>
    <dbReference type="NCBI Taxonomy" id="1353260"/>
    <lineage>
        <taxon>Archaea</taxon>
        <taxon>Nitrososphaerota</taxon>
        <taxon>Nitrososphaeria</taxon>
        <taxon>Nitrososphaerales</taxon>
        <taxon>Nitrososphaeraceae</taxon>
        <taxon>Candidatus Nitrosocosmicus</taxon>
    </lineage>
</organism>
<evidence type="ECO:0000313" key="11">
    <source>
        <dbReference type="Proteomes" id="UP000058925"/>
    </source>
</evidence>
<accession>A0A654LVE6</accession>
<dbReference type="PANTHER" id="PTHR43302">
    <property type="entry name" value="TRANSPORTER ARSB-RELATED"/>
    <property type="match status" value="1"/>
</dbReference>
<dbReference type="Pfam" id="PF03600">
    <property type="entry name" value="CitMHS"/>
    <property type="match status" value="1"/>
</dbReference>
<dbReference type="PRINTS" id="PR00758">
    <property type="entry name" value="ARSENICPUMP"/>
</dbReference>
<evidence type="ECO:0000256" key="1">
    <source>
        <dbReference type="ARBA" id="ARBA00004651"/>
    </source>
</evidence>
<dbReference type="KEGG" id="taa:NMY3_00212"/>
<evidence type="ECO:0000256" key="2">
    <source>
        <dbReference type="ARBA" id="ARBA00009843"/>
    </source>
</evidence>
<feature type="transmembrane region" description="Helical" evidence="8">
    <location>
        <begin position="54"/>
        <end position="72"/>
    </location>
</feature>
<feature type="transmembrane region" description="Helical" evidence="8">
    <location>
        <begin position="5"/>
        <end position="23"/>
    </location>
</feature>
<dbReference type="EMBL" id="CP012850">
    <property type="protein sequence ID" value="ALI34426.1"/>
    <property type="molecule type" value="Genomic_DNA"/>
</dbReference>
<dbReference type="InterPro" id="IPR000802">
    <property type="entry name" value="Arsenical_pump_ArsB"/>
</dbReference>
<evidence type="ECO:0000256" key="8">
    <source>
        <dbReference type="SAM" id="Phobius"/>
    </source>
</evidence>
<evidence type="ECO:0000256" key="5">
    <source>
        <dbReference type="ARBA" id="ARBA00022692"/>
    </source>
</evidence>
<sequence length="460" mass="51094">MNEIITLGIFLLVYFLLIARIRLNNLPFWIIMSIGSILVLGFGIIPIESALESINFQVIIFLFGMFSITSALERSGVLNYVVGTVLLRIKKANHIIIVIVFLSGFLAAFVVNDTAAILLIPFAISISNQLKIKPSIVLISIAIGINIGSTMTPIGSPQNLLIASQSGMALPFMTFLSILGPPTIINLFLSGLVLHLYYKKTLITKSPHLEELYVKNDSKDLSNENQDNCEVSNKLKPIQFSFTNRFAKISVLVFLSTIGAMILSEVTHLLFEVHVDIGIISLIGAAILYILCKERICILKDVNYSVLIFFVGMFIFTSALWTSGLIPSIMDYFPPFNLDNTYNETYNMLRNNAIISVVSITMSQILSNVPFVVIYNHFMIEHGFDKDDVSAWLMLASASTIAGNLTIFGAASNIIIMQTAESRGMKVFSFVEFFKIGSIITVLNITVYYLFLAFYILYGV</sequence>
<proteinExistence type="inferred from homology"/>
<feature type="transmembrane region" description="Helical" evidence="8">
    <location>
        <begin position="29"/>
        <end position="47"/>
    </location>
</feature>
<keyword evidence="7 8" id="KW-0472">Membrane</keyword>
<dbReference type="GO" id="GO:0015105">
    <property type="term" value="F:arsenite transmembrane transporter activity"/>
    <property type="evidence" value="ECO:0007669"/>
    <property type="project" value="InterPro"/>
</dbReference>
<reference evidence="11" key="1">
    <citation type="submission" date="2015-10" db="EMBL/GenBank/DDBJ databases">
        <title>Niche specialization of a soil ammonia-oxidizing archaeon, Candidatus Nitrosocosmicus oleophilus.</title>
        <authorList>
            <person name="Jung M.-Y."/>
            <person name="Rhee S.-K."/>
        </authorList>
    </citation>
    <scope>NUCLEOTIDE SEQUENCE [LARGE SCALE GENOMIC DNA]</scope>
    <source>
        <strain evidence="11">MY3</strain>
    </source>
</reference>
<dbReference type="InterPro" id="IPR004680">
    <property type="entry name" value="Cit_transptr-like_dom"/>
</dbReference>
<dbReference type="Proteomes" id="UP000058925">
    <property type="component" value="Chromosome"/>
</dbReference>
<keyword evidence="4" id="KW-1003">Cell membrane</keyword>
<feature type="transmembrane region" description="Helical" evidence="8">
    <location>
        <begin position="92"/>
        <end position="124"/>
    </location>
</feature>
<name>A0A654LVE6_9ARCH</name>
<evidence type="ECO:0000256" key="4">
    <source>
        <dbReference type="ARBA" id="ARBA00022475"/>
    </source>
</evidence>
<dbReference type="OrthoDB" id="86089at2157"/>
<dbReference type="PANTHER" id="PTHR43302:SF5">
    <property type="entry name" value="TRANSPORTER ARSB-RELATED"/>
    <property type="match status" value="1"/>
</dbReference>
<feature type="transmembrane region" description="Helical" evidence="8">
    <location>
        <begin position="175"/>
        <end position="198"/>
    </location>
</feature>
<keyword evidence="6 8" id="KW-1133">Transmembrane helix</keyword>
<keyword evidence="3" id="KW-0813">Transport</keyword>
<dbReference type="GO" id="GO:0005886">
    <property type="term" value="C:plasma membrane"/>
    <property type="evidence" value="ECO:0007669"/>
    <property type="project" value="UniProtKB-SubCell"/>
</dbReference>
<dbReference type="AlphaFoldDB" id="A0A654LVE6"/>
<comment type="similarity">
    <text evidence="2">Belongs to the CitM (TC 2.A.11) transporter family.</text>
</comment>
<feature type="transmembrane region" description="Helical" evidence="8">
    <location>
        <begin position="246"/>
        <end position="263"/>
    </location>
</feature>
<comment type="subcellular location">
    <subcellularLocation>
        <location evidence="1">Cell membrane</location>
        <topology evidence="1">Multi-pass membrane protein</topology>
    </subcellularLocation>
</comment>
<dbReference type="GeneID" id="60420416"/>
<keyword evidence="5 8" id="KW-0812">Transmembrane</keyword>